<keyword evidence="2" id="KW-1185">Reference proteome</keyword>
<dbReference type="EMBL" id="MBFR01000145">
    <property type="protein sequence ID" value="PVU92888.1"/>
    <property type="molecule type" value="Genomic_DNA"/>
</dbReference>
<proteinExistence type="predicted"/>
<protein>
    <submittedName>
        <fullName evidence="1">Uncharacterized protein</fullName>
    </submittedName>
</protein>
<evidence type="ECO:0000313" key="1">
    <source>
        <dbReference type="EMBL" id="PVU92888.1"/>
    </source>
</evidence>
<accession>A0A2T9YKN2</accession>
<reference evidence="1 2" key="1">
    <citation type="journal article" date="2018" name="MBio">
        <title>Comparative Genomics Reveals the Core Gene Toolbox for the Fungus-Insect Symbiosis.</title>
        <authorList>
            <person name="Wang Y."/>
            <person name="Stata M."/>
            <person name="Wang W."/>
            <person name="Stajich J.E."/>
            <person name="White M.M."/>
            <person name="Moncalvo J.M."/>
        </authorList>
    </citation>
    <scope>NUCLEOTIDE SEQUENCE [LARGE SCALE GENOMIC DNA]</scope>
    <source>
        <strain evidence="1 2">SWE-8-4</strain>
    </source>
</reference>
<organism evidence="1 2">
    <name type="scientific">Smittium simulii</name>
    <dbReference type="NCBI Taxonomy" id="133385"/>
    <lineage>
        <taxon>Eukaryota</taxon>
        <taxon>Fungi</taxon>
        <taxon>Fungi incertae sedis</taxon>
        <taxon>Zoopagomycota</taxon>
        <taxon>Kickxellomycotina</taxon>
        <taxon>Harpellomycetes</taxon>
        <taxon>Harpellales</taxon>
        <taxon>Legeriomycetaceae</taxon>
        <taxon>Smittium</taxon>
    </lineage>
</organism>
<gene>
    <name evidence="1" type="ORF">BB561_003554</name>
</gene>
<dbReference type="Proteomes" id="UP000245383">
    <property type="component" value="Unassembled WGS sequence"/>
</dbReference>
<sequence>MLEEQLKQFTNGLKATFHRELKEYEKFSTKNDKKPAKQIKLSKSTTLSSTPLYSTNAVTNNTSLYNSTPAAETSTISLLETSSNQQNQSQNSIFTLDCISSSILFNKKAVNLLSKEQSSLFQNVKFKTYKGSDADIIKTLKWSIQLLSLFVSITLINNKCNPADLVHLESWKQLSSLMISCVEIRFIKQNRKQSEVEFVKMVCSETNDIQLAIKEIRLEFQSQFGASLTNIFSKYKDILSAFEEYNVENLSSDPCRFILYLILFEDCCGQWMLFDENKRKNNPFFNNTGFIYDLLIFEMQKNFSKAILKVDNEKKEVQV</sequence>
<name>A0A2T9YKN2_9FUNG</name>
<dbReference type="AlphaFoldDB" id="A0A2T9YKN2"/>
<evidence type="ECO:0000313" key="2">
    <source>
        <dbReference type="Proteomes" id="UP000245383"/>
    </source>
</evidence>
<comment type="caution">
    <text evidence="1">The sequence shown here is derived from an EMBL/GenBank/DDBJ whole genome shotgun (WGS) entry which is preliminary data.</text>
</comment>